<evidence type="ECO:0000313" key="1">
    <source>
        <dbReference type="EMBL" id="KAK7347986.1"/>
    </source>
</evidence>
<dbReference type="AlphaFoldDB" id="A0AAN9M513"/>
<gene>
    <name evidence="1" type="ORF">VNO80_22532</name>
</gene>
<reference evidence="1 2" key="1">
    <citation type="submission" date="2024-01" db="EMBL/GenBank/DDBJ databases">
        <title>The genomes of 5 underutilized Papilionoideae crops provide insights into root nodulation and disease resistanc.</title>
        <authorList>
            <person name="Jiang F."/>
        </authorList>
    </citation>
    <scope>NUCLEOTIDE SEQUENCE [LARGE SCALE GENOMIC DNA]</scope>
    <source>
        <strain evidence="1">JINMINGXINNONG_FW02</strain>
        <tissue evidence="1">Leaves</tissue>
    </source>
</reference>
<comment type="caution">
    <text evidence="1">The sequence shown here is derived from an EMBL/GenBank/DDBJ whole genome shotgun (WGS) entry which is preliminary data.</text>
</comment>
<accession>A0AAN9M513</accession>
<proteinExistence type="predicted"/>
<dbReference type="Proteomes" id="UP001374584">
    <property type="component" value="Unassembled WGS sequence"/>
</dbReference>
<keyword evidence="2" id="KW-1185">Reference proteome</keyword>
<dbReference type="EMBL" id="JAYMYR010000008">
    <property type="protein sequence ID" value="KAK7347986.1"/>
    <property type="molecule type" value="Genomic_DNA"/>
</dbReference>
<sequence length="99" mass="11604">MRKLSLEVVRFEIDHVLCRINHFAQTHAPTRFFSLHALSAPFELHSRELGSSLHSFASRHRSPLTHSFFVFLHLPFSLFFMFQRLNRCCNSKDTSFAPL</sequence>
<name>A0AAN9M513_PHACN</name>
<protein>
    <submittedName>
        <fullName evidence="1">Uncharacterized protein</fullName>
    </submittedName>
</protein>
<evidence type="ECO:0000313" key="2">
    <source>
        <dbReference type="Proteomes" id="UP001374584"/>
    </source>
</evidence>
<organism evidence="1 2">
    <name type="scientific">Phaseolus coccineus</name>
    <name type="common">Scarlet runner bean</name>
    <name type="synonym">Phaseolus multiflorus</name>
    <dbReference type="NCBI Taxonomy" id="3886"/>
    <lineage>
        <taxon>Eukaryota</taxon>
        <taxon>Viridiplantae</taxon>
        <taxon>Streptophyta</taxon>
        <taxon>Embryophyta</taxon>
        <taxon>Tracheophyta</taxon>
        <taxon>Spermatophyta</taxon>
        <taxon>Magnoliopsida</taxon>
        <taxon>eudicotyledons</taxon>
        <taxon>Gunneridae</taxon>
        <taxon>Pentapetalae</taxon>
        <taxon>rosids</taxon>
        <taxon>fabids</taxon>
        <taxon>Fabales</taxon>
        <taxon>Fabaceae</taxon>
        <taxon>Papilionoideae</taxon>
        <taxon>50 kb inversion clade</taxon>
        <taxon>NPAAA clade</taxon>
        <taxon>indigoferoid/millettioid clade</taxon>
        <taxon>Phaseoleae</taxon>
        <taxon>Phaseolus</taxon>
    </lineage>
</organism>